<evidence type="ECO:0000256" key="1">
    <source>
        <dbReference type="SAM" id="MobiDB-lite"/>
    </source>
</evidence>
<dbReference type="AlphaFoldDB" id="A0A7M7NGD7"/>
<evidence type="ECO:0000259" key="2">
    <source>
        <dbReference type="PROSITE" id="PS50042"/>
    </source>
</evidence>
<dbReference type="PANTHER" id="PTHR23011">
    <property type="entry name" value="CYCLIC NUCLEOTIDE-BINDING DOMAIN CONTAINING PROTEIN"/>
    <property type="match status" value="1"/>
</dbReference>
<dbReference type="Gene3D" id="2.60.120.10">
    <property type="entry name" value="Jelly Rolls"/>
    <property type="match status" value="2"/>
</dbReference>
<dbReference type="RefSeq" id="XP_030836041.1">
    <property type="nucleotide sequence ID" value="XM_030980181.1"/>
</dbReference>
<dbReference type="OMA" id="MTKIWDE"/>
<protein>
    <recommendedName>
        <fullName evidence="2">Cyclic nucleotide-binding domain-containing protein</fullName>
    </recommendedName>
</protein>
<dbReference type="PROSITE" id="PS50042">
    <property type="entry name" value="CNMP_BINDING_3"/>
    <property type="match status" value="1"/>
</dbReference>
<dbReference type="Proteomes" id="UP000007110">
    <property type="component" value="Unassembled WGS sequence"/>
</dbReference>
<reference evidence="4" key="1">
    <citation type="submission" date="2015-02" db="EMBL/GenBank/DDBJ databases">
        <title>Genome sequencing for Strongylocentrotus purpuratus.</title>
        <authorList>
            <person name="Murali S."/>
            <person name="Liu Y."/>
            <person name="Vee V."/>
            <person name="English A."/>
            <person name="Wang M."/>
            <person name="Skinner E."/>
            <person name="Han Y."/>
            <person name="Muzny D.M."/>
            <person name="Worley K.C."/>
            <person name="Gibbs R.A."/>
        </authorList>
    </citation>
    <scope>NUCLEOTIDE SEQUENCE</scope>
</reference>
<dbReference type="PANTHER" id="PTHR23011:SF44">
    <property type="entry name" value="CYCLIC NUCLEOTIDE-BINDING DOMAIN-CONTAINING PROTEIN"/>
    <property type="match status" value="1"/>
</dbReference>
<accession>A0A7M7NGD7</accession>
<keyword evidence="4" id="KW-1185">Reference proteome</keyword>
<evidence type="ECO:0000313" key="4">
    <source>
        <dbReference type="Proteomes" id="UP000007110"/>
    </source>
</evidence>
<feature type="compositionally biased region" description="Basic and acidic residues" evidence="1">
    <location>
        <begin position="62"/>
        <end position="80"/>
    </location>
</feature>
<reference evidence="3" key="2">
    <citation type="submission" date="2021-01" db="UniProtKB">
        <authorList>
            <consortium name="EnsemblMetazoa"/>
        </authorList>
    </citation>
    <scope>IDENTIFICATION</scope>
</reference>
<dbReference type="GeneID" id="105438988"/>
<feature type="region of interest" description="Disordered" evidence="1">
    <location>
        <begin position="50"/>
        <end position="80"/>
    </location>
</feature>
<dbReference type="InterPro" id="IPR014710">
    <property type="entry name" value="RmlC-like_jellyroll"/>
</dbReference>
<dbReference type="EnsemblMetazoa" id="XM_030980181">
    <property type="protein sequence ID" value="XP_030836041"/>
    <property type="gene ID" value="LOC105438988"/>
</dbReference>
<dbReference type="OrthoDB" id="166212at2759"/>
<name>A0A7M7NGD7_STRPU</name>
<dbReference type="InParanoid" id="A0A7M7NGD7"/>
<dbReference type="InterPro" id="IPR000595">
    <property type="entry name" value="cNMP-bd_dom"/>
</dbReference>
<organism evidence="3 4">
    <name type="scientific">Strongylocentrotus purpuratus</name>
    <name type="common">Purple sea urchin</name>
    <dbReference type="NCBI Taxonomy" id="7668"/>
    <lineage>
        <taxon>Eukaryota</taxon>
        <taxon>Metazoa</taxon>
        <taxon>Echinodermata</taxon>
        <taxon>Eleutherozoa</taxon>
        <taxon>Echinozoa</taxon>
        <taxon>Echinoidea</taxon>
        <taxon>Euechinoidea</taxon>
        <taxon>Echinacea</taxon>
        <taxon>Camarodonta</taxon>
        <taxon>Echinidea</taxon>
        <taxon>Strongylocentrotidae</taxon>
        <taxon>Strongylocentrotus</taxon>
    </lineage>
</organism>
<sequence length="474" mass="54718">MYGDTFQDEELEDLNTEDMMMIMNPDMRRRRGGATTQTLEEASALIQALVERSPPEGLGIEKVSDADDKDAENNQPEKHRTPLQKFRAIANKVKHNLRWSKLLPTEEDSKSFTVRQADGAEENVLTFDVSAFKSNVQSVSTLPPRAKKIMRKETWERTKEELHYLYGFVDRLKSFNRYSKTIRHELAGVLYFDSFEAGRLIVKQGHPGLAFYFILSGSVVFEVNETDTRTVDSEFLRVDKPDFDMVLRRSYQQEWDNRFQTLSSLSTFSEWITDEVVATTDRAKIIEYPPNTVILSDIHGAPDDVYFIMSGDVKIVREVVLLQNRLPFGRIKLTPPPMRDDHGVSPDFKPEKYQKLVSKLLNIATIGKGDFFGVGEDLRKTHLISIHKVECMLVSRVAFQRHDRGKCLVPMKEAVEENYPTYDETFAGYLVDKRWRAYKHNLVKEVASKRHYPHQTTIDDVPLILRRENSLSTK</sequence>
<dbReference type="KEGG" id="spu:105438988"/>
<dbReference type="InterPro" id="IPR018490">
    <property type="entry name" value="cNMP-bd_dom_sf"/>
</dbReference>
<feature type="domain" description="Cyclic nucleotide-binding" evidence="2">
    <location>
        <begin position="174"/>
        <end position="219"/>
    </location>
</feature>
<evidence type="ECO:0000313" key="3">
    <source>
        <dbReference type="EnsemblMetazoa" id="XP_030836041"/>
    </source>
</evidence>
<dbReference type="SUPFAM" id="SSF51206">
    <property type="entry name" value="cAMP-binding domain-like"/>
    <property type="match status" value="2"/>
</dbReference>
<proteinExistence type="predicted"/>